<evidence type="ECO:0008006" key="3">
    <source>
        <dbReference type="Google" id="ProtNLM"/>
    </source>
</evidence>
<comment type="caution">
    <text evidence="1">The sequence shown here is derived from an EMBL/GenBank/DDBJ whole genome shotgun (WGS) entry which is preliminary data.</text>
</comment>
<evidence type="ECO:0000313" key="1">
    <source>
        <dbReference type="EMBL" id="GAA4022599.1"/>
    </source>
</evidence>
<organism evidence="1 2">
    <name type="scientific">Flavobacterium cheonhonense</name>
    <dbReference type="NCBI Taxonomy" id="706185"/>
    <lineage>
        <taxon>Bacteria</taxon>
        <taxon>Pseudomonadati</taxon>
        <taxon>Bacteroidota</taxon>
        <taxon>Flavobacteriia</taxon>
        <taxon>Flavobacteriales</taxon>
        <taxon>Flavobacteriaceae</taxon>
        <taxon>Flavobacterium</taxon>
    </lineage>
</organism>
<name>A0ABP7T924_9FLAO</name>
<keyword evidence="2" id="KW-1185">Reference proteome</keyword>
<dbReference type="RefSeq" id="WP_324691931.1">
    <property type="nucleotide sequence ID" value="NZ_BAABCR010000003.1"/>
</dbReference>
<reference evidence="2" key="1">
    <citation type="journal article" date="2019" name="Int. J. Syst. Evol. Microbiol.">
        <title>The Global Catalogue of Microorganisms (GCM) 10K type strain sequencing project: providing services to taxonomists for standard genome sequencing and annotation.</title>
        <authorList>
            <consortium name="The Broad Institute Genomics Platform"/>
            <consortium name="The Broad Institute Genome Sequencing Center for Infectious Disease"/>
            <person name="Wu L."/>
            <person name="Ma J."/>
        </authorList>
    </citation>
    <scope>NUCLEOTIDE SEQUENCE [LARGE SCALE GENOMIC DNA]</scope>
    <source>
        <strain evidence="2">JCM 17064</strain>
    </source>
</reference>
<dbReference type="Proteomes" id="UP001500968">
    <property type="component" value="Unassembled WGS sequence"/>
</dbReference>
<proteinExistence type="predicted"/>
<sequence>MKVYESKGTFDCKAQTFNLKVQTTDISPDTFYISAFYNICNKERFAIVGILQTKDGNTKDFSKYPPDSTLNIENFRFSDLNDSYLKKGDKDITSIKEGDTVTVYIHDGIGFNPEKNSADNEYIENYKKGVYVYLEAGSPPGSSGNGYIG</sequence>
<gene>
    <name evidence="1" type="ORF">GCM10022386_01900</name>
</gene>
<accession>A0ABP7T924</accession>
<dbReference type="EMBL" id="BAABCR010000003">
    <property type="protein sequence ID" value="GAA4022599.1"/>
    <property type="molecule type" value="Genomic_DNA"/>
</dbReference>
<protein>
    <recommendedName>
        <fullName evidence="3">Lipoprotein</fullName>
    </recommendedName>
</protein>
<evidence type="ECO:0000313" key="2">
    <source>
        <dbReference type="Proteomes" id="UP001500968"/>
    </source>
</evidence>